<dbReference type="EMBL" id="CP097635">
    <property type="protein sequence ID" value="URI08007.1"/>
    <property type="molecule type" value="Genomic_DNA"/>
</dbReference>
<organism evidence="1 2">
    <name type="scientific">Aquincola tertiaricarbonis</name>
    <dbReference type="NCBI Taxonomy" id="391953"/>
    <lineage>
        <taxon>Bacteria</taxon>
        <taxon>Pseudomonadati</taxon>
        <taxon>Pseudomonadota</taxon>
        <taxon>Betaproteobacteria</taxon>
        <taxon>Burkholderiales</taxon>
        <taxon>Sphaerotilaceae</taxon>
        <taxon>Aquincola</taxon>
    </lineage>
</organism>
<keyword evidence="2" id="KW-1185">Reference proteome</keyword>
<dbReference type="RefSeq" id="WP_250196229.1">
    <property type="nucleotide sequence ID" value="NZ_CP097635.1"/>
</dbReference>
<reference evidence="1" key="1">
    <citation type="submission" date="2022-05" db="EMBL/GenBank/DDBJ databases">
        <title>An RpoN-dependent PEP-CTERM gene is involved in floc formation of an Aquincola tertiaricarbonis strain.</title>
        <authorList>
            <person name="Qiu D."/>
            <person name="Xia M."/>
        </authorList>
    </citation>
    <scope>NUCLEOTIDE SEQUENCE</scope>
    <source>
        <strain evidence="1">RN12</strain>
    </source>
</reference>
<dbReference type="InterPro" id="IPR021727">
    <property type="entry name" value="DUF3299"/>
</dbReference>
<evidence type="ECO:0000313" key="2">
    <source>
        <dbReference type="Proteomes" id="UP001056201"/>
    </source>
</evidence>
<sequence>MHLPCLARRQWLGACLSAGTWLAVPSLAAAATVYRSIGWMDLMPRGWDPTLGLKELPPELDSLQDTDPRARELLARLRAAWDNAPVVAAMAGADVRLPGYVVPLEAGDQGLREFLLVPYFGACIHSPPPPSNQILLCRAEPGHKGLRAMDAVWVSGRLQIERSASEMGAVAYAMRVARIDRQP</sequence>
<accession>A0ABY4S7Z1</accession>
<gene>
    <name evidence="1" type="ORF">MW290_05335</name>
</gene>
<evidence type="ECO:0000313" key="1">
    <source>
        <dbReference type="EMBL" id="URI08007.1"/>
    </source>
</evidence>
<protein>
    <submittedName>
        <fullName evidence="1">DUF3299 domain-containing protein</fullName>
    </submittedName>
</protein>
<dbReference type="Gene3D" id="2.40.50.870">
    <property type="entry name" value="Protein of unknown function (DUF3299)"/>
    <property type="match status" value="1"/>
</dbReference>
<dbReference type="Pfam" id="PF11736">
    <property type="entry name" value="DUF3299"/>
    <property type="match status" value="1"/>
</dbReference>
<proteinExistence type="predicted"/>
<dbReference type="Proteomes" id="UP001056201">
    <property type="component" value="Chromosome 1"/>
</dbReference>
<name>A0ABY4S7Z1_AQUTE</name>